<dbReference type="RefSeq" id="WP_123180421.1">
    <property type="nucleotide sequence ID" value="NZ_CP033615.1"/>
</dbReference>
<name>A0AAD0XSC6_9LEPT</name>
<protein>
    <submittedName>
        <fullName evidence="1">Uncharacterized protein</fullName>
    </submittedName>
</protein>
<gene>
    <name evidence="1" type="ORF">EFP84_18840</name>
</gene>
<proteinExistence type="predicted"/>
<sequence length="148" mass="16716">MHIVQGFLITEKSVKKFKEFNSKAKIIDLESDLKFIPLSDVLLNKISSSENPEIGKAYLYNEMIQTFLKDLSISGKVMYFETEYFGGSGGQCSEVFENGKTISVYSENESSINDGLKYFGIVVESGSSDEFEAVGLNRFRTTEEWLED</sequence>
<evidence type="ECO:0000313" key="2">
    <source>
        <dbReference type="Proteomes" id="UP000276407"/>
    </source>
</evidence>
<dbReference type="AlphaFoldDB" id="A0AAD0XSC6"/>
<organism evidence="1 2">
    <name type="scientific">Leptospira kmetyi</name>
    <dbReference type="NCBI Taxonomy" id="408139"/>
    <lineage>
        <taxon>Bacteria</taxon>
        <taxon>Pseudomonadati</taxon>
        <taxon>Spirochaetota</taxon>
        <taxon>Spirochaetia</taxon>
        <taxon>Leptospirales</taxon>
        <taxon>Leptospiraceae</taxon>
        <taxon>Leptospira</taxon>
    </lineage>
</organism>
<evidence type="ECO:0000313" key="1">
    <source>
        <dbReference type="EMBL" id="AYV57698.1"/>
    </source>
</evidence>
<dbReference type="EMBL" id="CP033615">
    <property type="protein sequence ID" value="AYV57698.1"/>
    <property type="molecule type" value="Genomic_DNA"/>
</dbReference>
<dbReference type="Proteomes" id="UP000276407">
    <property type="component" value="Chromosome 2"/>
</dbReference>
<reference evidence="1 2" key="1">
    <citation type="submission" date="2018-11" db="EMBL/GenBank/DDBJ databases">
        <title>Complete genome sequence of Leptospira kmetyi isolate LS 001/16 from soil sample associated with a leptospirosis patient in Kelantan.</title>
        <authorList>
            <person name="Muhammad Yusoff F."/>
            <person name="Muhammad Yusoff S."/>
            <person name="Ahmad M.N."/>
            <person name="Yusof N.Y."/>
            <person name="Aziah I."/>
        </authorList>
    </citation>
    <scope>NUCLEOTIDE SEQUENCE [LARGE SCALE GENOMIC DNA]</scope>
    <source>
        <strain evidence="1 2">LS 001/16</strain>
    </source>
</reference>
<dbReference type="KEGG" id="lkm:EFP84_18840"/>
<accession>A0AAD0XSC6</accession>